<proteinExistence type="predicted"/>
<accession>A0A1M6HF78</accession>
<feature type="compositionally biased region" description="Basic residues" evidence="1">
    <location>
        <begin position="1"/>
        <end position="15"/>
    </location>
</feature>
<dbReference type="InterPro" id="IPR027417">
    <property type="entry name" value="P-loop_NTPase"/>
</dbReference>
<dbReference type="EMBL" id="FQZV01000017">
    <property type="protein sequence ID" value="SHJ20871.1"/>
    <property type="molecule type" value="Genomic_DNA"/>
</dbReference>
<reference evidence="4" key="1">
    <citation type="submission" date="2016-11" db="EMBL/GenBank/DDBJ databases">
        <authorList>
            <person name="Varghese N."/>
            <person name="Submissions S."/>
        </authorList>
    </citation>
    <scope>NUCLEOTIDE SEQUENCE [LARGE SCALE GENOMIC DNA]</scope>
    <source>
        <strain evidence="4">DSM 17957</strain>
    </source>
</reference>
<dbReference type="InterPro" id="IPR051162">
    <property type="entry name" value="T4SS_component"/>
</dbReference>
<evidence type="ECO:0000259" key="2">
    <source>
        <dbReference type="Pfam" id="PF19044"/>
    </source>
</evidence>
<dbReference type="STRING" id="1121919.SAMN02745975_01532"/>
<dbReference type="Gene3D" id="3.40.50.300">
    <property type="entry name" value="P-loop containing nucleotide triphosphate hydrolases"/>
    <property type="match status" value="1"/>
</dbReference>
<evidence type="ECO:0000256" key="1">
    <source>
        <dbReference type="SAM" id="MobiDB-lite"/>
    </source>
</evidence>
<keyword evidence="4" id="KW-1185">Reference proteome</keyword>
<dbReference type="Pfam" id="PF19044">
    <property type="entry name" value="P-loop_TraG"/>
    <property type="match status" value="1"/>
</dbReference>
<evidence type="ECO:0000313" key="3">
    <source>
        <dbReference type="EMBL" id="SHJ20871.1"/>
    </source>
</evidence>
<protein>
    <submittedName>
        <fullName evidence="3">Type IV secretory pathway, VirB4 component</fullName>
    </submittedName>
</protein>
<name>A0A1M6HF78_9FIRM</name>
<dbReference type="PANTHER" id="PTHR30121">
    <property type="entry name" value="UNCHARACTERIZED PROTEIN YJGR-RELATED"/>
    <property type="match status" value="1"/>
</dbReference>
<sequence length="823" mass="93527">MPTKKKQPTRQKKRLPGNVRQTKNRKALQGKKTAPKPSGNTGGFAASVRMKLFGRADAPQTAQQSIPYREMYRDGVCRVTDRLYTKTIVFQDITYQLAQNEDKTQIFENYCNFLSYFDSSVSVQLSFINQYGNLKEFQQSIDIPEQEDEYNSIRREYADMLKNQLAKGNNGLVKTKFITFGIEADSLKAAKPRMERVEADILANFKTMGVKARTLSGLERLEVLHGQFHPDGQEKLRFSWEDIPKTGLSTRDYIAPTSFDFRDGKTFRMGEHYGAVSFLSILAPELTDRMLVDFLDLDTAVTVNLHIRSIDQAEAIKTVKRKLSDLDKMKIEEQKKAVRSGYDMDIIPTDLATYGNEAKTLLEDLQNRNERMFLVTVLVLNTAKKRQQLENDIFQAAGVAQKYNCALKRLDYQQEQGLMSSLPVGLNQIEIKRGLTTSSVAIFVPFTTQELFQQGEALYYGLNALSNNLIMASRKRLKNPNGLFLGTPGSGKSFAAKREIVNVFLLTNDDIIISDPEAEYFPLVNRLGGQVVKLSPVSAQYINPMDINPDYSDDEDPLTLKSDFILSLCELIVGGKEGLQPVEKTIIDRCVRLVYREYLAAPSPEKMPILQDLYNLLRKQTEPEAQHIATALEIYVTGSLNVFNHRTNVDITNRLVCYDIKELGKQLKKLGMLILQDQVWGRVTANRATHRTTWFYQDEFHLLLKEEQTAAYSLEIWKRFRKWGGIPSALTQNVKDLLASREIENILENSDFIYMLNQAGGDRQILAKQLGISNHQLSYVTHSGAGEGLLFYGNTIIPFIDRFPKDTELYRIMTTKPDEVKGA</sequence>
<dbReference type="Gene3D" id="1.10.8.730">
    <property type="match status" value="1"/>
</dbReference>
<dbReference type="SUPFAM" id="SSF52540">
    <property type="entry name" value="P-loop containing nucleoside triphosphate hydrolases"/>
    <property type="match status" value="1"/>
</dbReference>
<feature type="domain" description="TraG P-loop" evidence="2">
    <location>
        <begin position="475"/>
        <end position="760"/>
    </location>
</feature>
<dbReference type="AlphaFoldDB" id="A0A1M6HF78"/>
<dbReference type="NCBIfam" id="NF045971">
    <property type="entry name" value="conju_CD1110"/>
    <property type="match status" value="1"/>
</dbReference>
<organism evidence="3 4">
    <name type="scientific">Geosporobacter subterraneus DSM 17957</name>
    <dbReference type="NCBI Taxonomy" id="1121919"/>
    <lineage>
        <taxon>Bacteria</taxon>
        <taxon>Bacillati</taxon>
        <taxon>Bacillota</taxon>
        <taxon>Clostridia</taxon>
        <taxon>Peptostreptococcales</taxon>
        <taxon>Thermotaleaceae</taxon>
        <taxon>Geosporobacter</taxon>
    </lineage>
</organism>
<dbReference type="PANTHER" id="PTHR30121:SF6">
    <property type="entry name" value="SLR6007 PROTEIN"/>
    <property type="match status" value="1"/>
</dbReference>
<feature type="region of interest" description="Disordered" evidence="1">
    <location>
        <begin position="1"/>
        <end position="43"/>
    </location>
</feature>
<dbReference type="Proteomes" id="UP000184536">
    <property type="component" value="Unassembled WGS sequence"/>
</dbReference>
<evidence type="ECO:0000313" key="4">
    <source>
        <dbReference type="Proteomes" id="UP000184536"/>
    </source>
</evidence>
<dbReference type="InterPro" id="IPR043964">
    <property type="entry name" value="P-loop_TraG"/>
</dbReference>
<gene>
    <name evidence="3" type="ORF">SAMN02745975_01532</name>
</gene>